<feature type="signal peptide" evidence="1">
    <location>
        <begin position="1"/>
        <end position="21"/>
    </location>
</feature>
<dbReference type="RefSeq" id="WP_073355366.1">
    <property type="nucleotide sequence ID" value="NZ_FQUZ01000008.1"/>
</dbReference>
<dbReference type="InterPro" id="IPR051200">
    <property type="entry name" value="Host-pathogen_enzymatic-act"/>
</dbReference>
<feature type="chain" id="PRO_5012296291" description="DNA-binding beta-propeller fold protein YncE" evidence="1">
    <location>
        <begin position="22"/>
        <end position="395"/>
    </location>
</feature>
<proteinExistence type="predicted"/>
<organism evidence="2 3">
    <name type="scientific">Lampropedia hyalina DSM 16112</name>
    <dbReference type="NCBI Taxonomy" id="1122156"/>
    <lineage>
        <taxon>Bacteria</taxon>
        <taxon>Pseudomonadati</taxon>
        <taxon>Pseudomonadota</taxon>
        <taxon>Betaproteobacteria</taxon>
        <taxon>Burkholderiales</taxon>
        <taxon>Comamonadaceae</taxon>
        <taxon>Lampropedia</taxon>
    </lineage>
</organism>
<protein>
    <recommendedName>
        <fullName evidence="4">DNA-binding beta-propeller fold protein YncE</fullName>
    </recommendedName>
</protein>
<evidence type="ECO:0000256" key="1">
    <source>
        <dbReference type="SAM" id="SignalP"/>
    </source>
</evidence>
<dbReference type="PROSITE" id="PS51257">
    <property type="entry name" value="PROKAR_LIPOPROTEIN"/>
    <property type="match status" value="1"/>
</dbReference>
<keyword evidence="1" id="KW-0732">Signal</keyword>
<name>A0A1M4X3S2_9BURK</name>
<dbReference type="Proteomes" id="UP000184327">
    <property type="component" value="Unassembled WGS sequence"/>
</dbReference>
<evidence type="ECO:0008006" key="4">
    <source>
        <dbReference type="Google" id="ProtNLM"/>
    </source>
</evidence>
<dbReference type="OrthoDB" id="145213at2"/>
<dbReference type="Gene3D" id="2.130.10.10">
    <property type="entry name" value="YVTN repeat-like/Quinoprotein amine dehydrogenase"/>
    <property type="match status" value="1"/>
</dbReference>
<accession>A0A1M4X3S2</accession>
<dbReference type="SUPFAM" id="SSF51004">
    <property type="entry name" value="C-terminal (heme d1) domain of cytochrome cd1-nitrite reductase"/>
    <property type="match status" value="1"/>
</dbReference>
<dbReference type="InterPro" id="IPR015943">
    <property type="entry name" value="WD40/YVTN_repeat-like_dom_sf"/>
</dbReference>
<gene>
    <name evidence="2" type="ORF">SAMN02745117_00985</name>
</gene>
<evidence type="ECO:0000313" key="2">
    <source>
        <dbReference type="EMBL" id="SHE88136.1"/>
    </source>
</evidence>
<sequence length="395" mass="42167">MKKIPAILASALVACAIAGCAQKPLAPTVDGAQLVPAMQRAALAPSVYELVYSARQQAVFVAAPDVTPDDAKCGVSKLLRLHPRTLAVQAEVVLPHRGFGLALDEDAGRVYVGHGFDGAVSAVDIASNQVIATIAVVPKIDGSTAPRPYAHSLRQLLFDPVHHRLYLPALANGGKSDSLLYVIDTTTFTLEKTVAGLGFESTGIALDTAGQRLFVSNLQAQLMTIDTQTLNLTHTAEIEVDQPINLAYDAEGQRIFATDQGIGFRPIWRNKGLGRHMQPRSKGHQVVVLDAASGRSLARIPTDRNPLGVLLDAKRQRLYVTNFNGIRVAEGQGSLTVFDSQTHALLHVVPLPPHPNSMALDADANVLYVSVKNDENGSKAGTPESVVRIDLNALD</sequence>
<evidence type="ECO:0000313" key="3">
    <source>
        <dbReference type="Proteomes" id="UP000184327"/>
    </source>
</evidence>
<dbReference type="EMBL" id="FQUZ01000008">
    <property type="protein sequence ID" value="SHE88136.1"/>
    <property type="molecule type" value="Genomic_DNA"/>
</dbReference>
<keyword evidence="3" id="KW-1185">Reference proteome</keyword>
<dbReference type="PANTHER" id="PTHR47197">
    <property type="entry name" value="PROTEIN NIRF"/>
    <property type="match status" value="1"/>
</dbReference>
<dbReference type="STRING" id="1122156.SAMN02745117_00985"/>
<dbReference type="PANTHER" id="PTHR47197:SF3">
    <property type="entry name" value="DIHYDRO-HEME D1 DEHYDROGENASE"/>
    <property type="match status" value="1"/>
</dbReference>
<reference evidence="2 3" key="1">
    <citation type="submission" date="2016-11" db="EMBL/GenBank/DDBJ databases">
        <authorList>
            <person name="Jaros S."/>
            <person name="Januszkiewicz K."/>
            <person name="Wedrychowicz H."/>
        </authorList>
    </citation>
    <scope>NUCLEOTIDE SEQUENCE [LARGE SCALE GENOMIC DNA]</scope>
    <source>
        <strain evidence="2 3">DSM 16112</strain>
    </source>
</reference>
<dbReference type="AlphaFoldDB" id="A0A1M4X3S2"/>
<dbReference type="InterPro" id="IPR011048">
    <property type="entry name" value="Haem_d1_sf"/>
</dbReference>